<dbReference type="InParanoid" id="A0A674JLC9"/>
<dbReference type="Pfam" id="PF16297">
    <property type="entry name" value="DUF4939"/>
    <property type="match status" value="1"/>
</dbReference>
<organism evidence="2 3">
    <name type="scientific">Terrapene triunguis</name>
    <name type="common">Three-toed box turtle</name>
    <dbReference type="NCBI Taxonomy" id="2587831"/>
    <lineage>
        <taxon>Eukaryota</taxon>
        <taxon>Metazoa</taxon>
        <taxon>Chordata</taxon>
        <taxon>Craniata</taxon>
        <taxon>Vertebrata</taxon>
        <taxon>Euteleostomi</taxon>
        <taxon>Archelosauria</taxon>
        <taxon>Testudinata</taxon>
        <taxon>Testudines</taxon>
        <taxon>Cryptodira</taxon>
        <taxon>Durocryptodira</taxon>
        <taxon>Testudinoidea</taxon>
        <taxon>Emydidae</taxon>
        <taxon>Terrapene</taxon>
    </lineage>
</organism>
<name>A0A674JLC9_9SAUR</name>
<dbReference type="AlphaFoldDB" id="A0A674JLC9"/>
<reference evidence="2" key="1">
    <citation type="submission" date="2025-08" db="UniProtKB">
        <authorList>
            <consortium name="Ensembl"/>
        </authorList>
    </citation>
    <scope>IDENTIFICATION</scope>
</reference>
<evidence type="ECO:0000313" key="3">
    <source>
        <dbReference type="Proteomes" id="UP000472274"/>
    </source>
</evidence>
<sequence length="117" mass="13455">RVDNQVLQARLRAENATLQTRLAQPCSLTLLPEWFDGNGQRFRGFINQCCLLFMMHPQTYTTDCAKVSLVINLLSGKALDWVSHFLECDSLPCQCYSMINTKLRWQRMPKEDLTGAE</sequence>
<reference evidence="2" key="2">
    <citation type="submission" date="2025-09" db="UniProtKB">
        <authorList>
            <consortium name="Ensembl"/>
        </authorList>
    </citation>
    <scope>IDENTIFICATION</scope>
</reference>
<dbReference type="Proteomes" id="UP000472274">
    <property type="component" value="Unplaced"/>
</dbReference>
<evidence type="ECO:0000313" key="2">
    <source>
        <dbReference type="Ensembl" id="ENSTMTP00000022160.1"/>
    </source>
</evidence>
<evidence type="ECO:0000259" key="1">
    <source>
        <dbReference type="Pfam" id="PF16297"/>
    </source>
</evidence>
<dbReference type="Ensembl" id="ENSTMTT00000022949.1">
    <property type="protein sequence ID" value="ENSTMTP00000022160.1"/>
    <property type="gene ID" value="ENSTMTG00000016180.1"/>
</dbReference>
<keyword evidence="3" id="KW-1185">Reference proteome</keyword>
<dbReference type="InterPro" id="IPR032549">
    <property type="entry name" value="DUF4939"/>
</dbReference>
<proteinExistence type="predicted"/>
<protein>
    <recommendedName>
        <fullName evidence="1">DUF4939 domain-containing protein</fullName>
    </recommendedName>
</protein>
<accession>A0A674JLC9</accession>
<feature type="domain" description="DUF4939" evidence="1">
    <location>
        <begin position="17"/>
        <end position="97"/>
    </location>
</feature>
<dbReference type="GeneTree" id="ENSGT00990000205100"/>